<organism evidence="1 2">
    <name type="scientific">Candidatus Woykebacteria bacterium RBG_13_40_7b</name>
    <dbReference type="NCBI Taxonomy" id="1802594"/>
    <lineage>
        <taxon>Bacteria</taxon>
        <taxon>Candidatus Woykeibacteriota</taxon>
    </lineage>
</organism>
<comment type="caution">
    <text evidence="1">The sequence shown here is derived from an EMBL/GenBank/DDBJ whole genome shotgun (WGS) entry which is preliminary data.</text>
</comment>
<gene>
    <name evidence="1" type="ORF">A2Y57_03405</name>
</gene>
<dbReference type="EMBL" id="MHCQ01000029">
    <property type="protein sequence ID" value="OGY24372.1"/>
    <property type="molecule type" value="Genomic_DNA"/>
</dbReference>
<protein>
    <submittedName>
        <fullName evidence="1">Uncharacterized protein</fullName>
    </submittedName>
</protein>
<dbReference type="AlphaFoldDB" id="A0A1G1W9L6"/>
<accession>A0A1G1W9L6</accession>
<evidence type="ECO:0000313" key="1">
    <source>
        <dbReference type="EMBL" id="OGY24372.1"/>
    </source>
</evidence>
<dbReference type="Proteomes" id="UP000177103">
    <property type="component" value="Unassembled WGS sequence"/>
</dbReference>
<proteinExistence type="predicted"/>
<reference evidence="1 2" key="1">
    <citation type="journal article" date="2016" name="Nat. Commun.">
        <title>Thousands of microbial genomes shed light on interconnected biogeochemical processes in an aquifer system.</title>
        <authorList>
            <person name="Anantharaman K."/>
            <person name="Brown C.T."/>
            <person name="Hug L.A."/>
            <person name="Sharon I."/>
            <person name="Castelle C.J."/>
            <person name="Probst A.J."/>
            <person name="Thomas B.C."/>
            <person name="Singh A."/>
            <person name="Wilkins M.J."/>
            <person name="Karaoz U."/>
            <person name="Brodie E.L."/>
            <person name="Williams K.H."/>
            <person name="Hubbard S.S."/>
            <person name="Banfield J.F."/>
        </authorList>
    </citation>
    <scope>NUCLEOTIDE SEQUENCE [LARGE SCALE GENOMIC DNA]</scope>
</reference>
<evidence type="ECO:0000313" key="2">
    <source>
        <dbReference type="Proteomes" id="UP000177103"/>
    </source>
</evidence>
<sequence length="264" mass="31268">MITIPHGDYPRGKEPFNVIKMLPELFSGIDFKGFANTIGVRRFGDFLSSQLFLCTSQYQSNYGAKLVMLLSAIERANGTWKPLELVLRGREFRRRFRACKDAKEAEALLDSEIDTYTESFGSIRKILSFYRENLTKEQKQKLVYGIGYGHTYEKKAGKDLTIFTPVRLPSKKFDTETEELDYELARRLKYVVYDFRNGFVHNASYLPFPDRKYIEKRRLFTYDRFEGEEIKDQWVITMTFETFHELTRLAFVEYWKKEFAKDNK</sequence>
<name>A0A1G1W9L6_9BACT</name>